<dbReference type="Gene3D" id="3.90.1590.10">
    <property type="entry name" value="glutathione-dependent formaldehyde- activating enzyme (gfa)"/>
    <property type="match status" value="1"/>
</dbReference>
<dbReference type="KEGG" id="pcol:F1325_10795"/>
<keyword evidence="4" id="KW-0456">Lyase</keyword>
<evidence type="ECO:0000256" key="4">
    <source>
        <dbReference type="ARBA" id="ARBA00023239"/>
    </source>
</evidence>
<evidence type="ECO:0000313" key="7">
    <source>
        <dbReference type="Proteomes" id="UP000464700"/>
    </source>
</evidence>
<proteinExistence type="inferred from homology"/>
<dbReference type="GO" id="GO:0046872">
    <property type="term" value="F:metal ion binding"/>
    <property type="evidence" value="ECO:0007669"/>
    <property type="project" value="UniProtKB-KW"/>
</dbReference>
<dbReference type="PANTHER" id="PTHR33337">
    <property type="entry name" value="GFA DOMAIN-CONTAINING PROTEIN"/>
    <property type="match status" value="1"/>
</dbReference>
<protein>
    <submittedName>
        <fullName evidence="6">GFA family protein</fullName>
    </submittedName>
</protein>
<comment type="similarity">
    <text evidence="1">Belongs to the Gfa family.</text>
</comment>
<keyword evidence="3" id="KW-0862">Zinc</keyword>
<dbReference type="InterPro" id="IPR011057">
    <property type="entry name" value="Mss4-like_sf"/>
</dbReference>
<dbReference type="PROSITE" id="PS51891">
    <property type="entry name" value="CENP_V_GFA"/>
    <property type="match status" value="1"/>
</dbReference>
<dbReference type="PANTHER" id="PTHR33337:SF40">
    <property type="entry name" value="CENP-V_GFA DOMAIN-CONTAINING PROTEIN-RELATED"/>
    <property type="match status" value="1"/>
</dbReference>
<organism evidence="6 7">
    <name type="scientific">Proteus columbae</name>
    <dbReference type="NCBI Taxonomy" id="1987580"/>
    <lineage>
        <taxon>Bacteria</taxon>
        <taxon>Pseudomonadati</taxon>
        <taxon>Pseudomonadota</taxon>
        <taxon>Gammaproteobacteria</taxon>
        <taxon>Enterobacterales</taxon>
        <taxon>Morganellaceae</taxon>
        <taxon>Proteus</taxon>
    </lineage>
</organism>
<dbReference type="Proteomes" id="UP000464700">
    <property type="component" value="Chromosome"/>
</dbReference>
<name>A0A6I7DBS4_9GAMM</name>
<evidence type="ECO:0000256" key="1">
    <source>
        <dbReference type="ARBA" id="ARBA00005495"/>
    </source>
</evidence>
<sequence>MHQGQCLCGKVKLSTAQDISALSVCHCSMCLRWNGGPGFSIDCKSDLKIEGEENITRYDSSLWGERAFCKHCGSHLFYHLKETHTYYVSAGLFPDAKESKLTMQIYIDSKPNYYNFVENTPMLTEQDIMNMFNK</sequence>
<keyword evidence="2" id="KW-0479">Metal-binding</keyword>
<evidence type="ECO:0000256" key="3">
    <source>
        <dbReference type="ARBA" id="ARBA00022833"/>
    </source>
</evidence>
<accession>A0A6I7DBS4</accession>
<feature type="domain" description="CENP-V/GFA" evidence="5">
    <location>
        <begin position="2"/>
        <end position="115"/>
    </location>
</feature>
<dbReference type="RefSeq" id="WP_109373584.1">
    <property type="nucleotide sequence ID" value="NZ_CP043925.1"/>
</dbReference>
<keyword evidence="7" id="KW-1185">Reference proteome</keyword>
<dbReference type="InterPro" id="IPR006913">
    <property type="entry name" value="CENP-V/GFA"/>
</dbReference>
<dbReference type="Pfam" id="PF04828">
    <property type="entry name" value="GFA"/>
    <property type="match status" value="1"/>
</dbReference>
<gene>
    <name evidence="6" type="ORF">F1325_10795</name>
</gene>
<dbReference type="AlphaFoldDB" id="A0A6I7DBS4"/>
<dbReference type="GO" id="GO:0016846">
    <property type="term" value="F:carbon-sulfur lyase activity"/>
    <property type="evidence" value="ECO:0007669"/>
    <property type="project" value="InterPro"/>
</dbReference>
<dbReference type="EMBL" id="CP043925">
    <property type="protein sequence ID" value="QHN10920.1"/>
    <property type="molecule type" value="Genomic_DNA"/>
</dbReference>
<evidence type="ECO:0000313" key="6">
    <source>
        <dbReference type="EMBL" id="QHN10920.1"/>
    </source>
</evidence>
<evidence type="ECO:0000259" key="5">
    <source>
        <dbReference type="PROSITE" id="PS51891"/>
    </source>
</evidence>
<dbReference type="SUPFAM" id="SSF51316">
    <property type="entry name" value="Mss4-like"/>
    <property type="match status" value="1"/>
</dbReference>
<evidence type="ECO:0000256" key="2">
    <source>
        <dbReference type="ARBA" id="ARBA00022723"/>
    </source>
</evidence>
<reference evidence="6 7" key="1">
    <citation type="submission" date="2019-09" db="EMBL/GenBank/DDBJ databases">
        <title>Emergence of a chromosome-mediated tetracycline resistance gene in Proteus strain.</title>
        <authorList>
            <person name="He D."/>
            <person name="Wang L."/>
        </authorList>
    </citation>
    <scope>NUCLEOTIDE SEQUENCE [LARGE SCALE GENOMIC DNA]</scope>
    <source>
        <strain evidence="6 7">T60</strain>
    </source>
</reference>